<dbReference type="AlphaFoldDB" id="A0A8S3ZCZ8"/>
<reference evidence="2" key="1">
    <citation type="submission" date="2021-04" db="EMBL/GenBank/DDBJ databases">
        <authorList>
            <consortium name="Molecular Ecology Group"/>
        </authorList>
    </citation>
    <scope>NUCLEOTIDE SEQUENCE</scope>
</reference>
<feature type="compositionally biased region" description="Polar residues" evidence="1">
    <location>
        <begin position="486"/>
        <end position="496"/>
    </location>
</feature>
<feature type="region of interest" description="Disordered" evidence="1">
    <location>
        <begin position="218"/>
        <end position="453"/>
    </location>
</feature>
<feature type="region of interest" description="Disordered" evidence="1">
    <location>
        <begin position="703"/>
        <end position="723"/>
    </location>
</feature>
<proteinExistence type="predicted"/>
<feature type="region of interest" description="Disordered" evidence="1">
    <location>
        <begin position="486"/>
        <end position="532"/>
    </location>
</feature>
<feature type="compositionally biased region" description="Polar residues" evidence="1">
    <location>
        <begin position="340"/>
        <end position="356"/>
    </location>
</feature>
<feature type="compositionally biased region" description="Polar residues" evidence="1">
    <location>
        <begin position="314"/>
        <end position="332"/>
    </location>
</feature>
<evidence type="ECO:0000256" key="1">
    <source>
        <dbReference type="SAM" id="MobiDB-lite"/>
    </source>
</evidence>
<protein>
    <submittedName>
        <fullName evidence="2">Uncharacterized protein</fullName>
    </submittedName>
</protein>
<feature type="compositionally biased region" description="Polar residues" evidence="1">
    <location>
        <begin position="511"/>
        <end position="525"/>
    </location>
</feature>
<dbReference type="InterPro" id="IPR052679">
    <property type="entry name" value="Cell_Prolif_Regulator"/>
</dbReference>
<dbReference type="PANTHER" id="PTHR35079:SF1">
    <property type="entry name" value="LUNG ADENOMA SUSCEPTIBILITY PROTEIN 2"/>
    <property type="match status" value="1"/>
</dbReference>
<comment type="caution">
    <text evidence="2">The sequence shown here is derived from an EMBL/GenBank/DDBJ whole genome shotgun (WGS) entry which is preliminary data.</text>
</comment>
<evidence type="ECO:0000313" key="2">
    <source>
        <dbReference type="EMBL" id="CAG5127447.1"/>
    </source>
</evidence>
<feature type="compositionally biased region" description="Polar residues" evidence="1">
    <location>
        <begin position="754"/>
        <end position="764"/>
    </location>
</feature>
<feature type="region of interest" description="Disordered" evidence="1">
    <location>
        <begin position="743"/>
        <end position="769"/>
    </location>
</feature>
<organism evidence="2 3">
    <name type="scientific">Candidula unifasciata</name>
    <dbReference type="NCBI Taxonomy" id="100452"/>
    <lineage>
        <taxon>Eukaryota</taxon>
        <taxon>Metazoa</taxon>
        <taxon>Spiralia</taxon>
        <taxon>Lophotrochozoa</taxon>
        <taxon>Mollusca</taxon>
        <taxon>Gastropoda</taxon>
        <taxon>Heterobranchia</taxon>
        <taxon>Euthyneura</taxon>
        <taxon>Panpulmonata</taxon>
        <taxon>Eupulmonata</taxon>
        <taxon>Stylommatophora</taxon>
        <taxon>Helicina</taxon>
        <taxon>Helicoidea</taxon>
        <taxon>Geomitridae</taxon>
        <taxon>Candidula</taxon>
    </lineage>
</organism>
<name>A0A8S3ZCZ8_9EUPU</name>
<feature type="compositionally biased region" description="Basic and acidic residues" evidence="1">
    <location>
        <begin position="784"/>
        <end position="797"/>
    </location>
</feature>
<evidence type="ECO:0000313" key="3">
    <source>
        <dbReference type="Proteomes" id="UP000678393"/>
    </source>
</evidence>
<sequence length="875" mass="95224">MSFVDNCSRTSSLISSFSGVCLPLPKSRIRCSKDQINVGGSSFQSASDALLVYLHQYDVAMGREVRVRRQDSPSDLLLSGNKRRESHPISSKYLDDVQSLGGANITRVAEDVEDVKSLGGADVTRVAEDVEDLLTSKLQAEVTEAVREVRLQRGLKLAAPEFSNHTKTELQHEVEVALLRSAKLLEKVTKEDIPSTRSYSVERKFPGYDSLALLGSQEAEKRPPGHVYSYHSSRHRKTQNLSSVKSVHPLPVPLQSGELRRCSSTDNLLPASHRLPPKQKHSFSSSSASISYHSDPTGVLRNLRTRSLSPGLRSATNHSPSPELISATNHSPSPGLRNAINHSPSPGLRNATNHSPSPEPRNAARHSPSPELRNATNYSPSPELRNATNHSPSPELRNATSHSPSPELINATNHSPSPELRNATSHSPSPELRDATNHLPSPELRDATNHLPSSGLWQQSTAWQDQSVRKSIPSWVQELSPSEVTDSFWESDSVQKSSKETKTYSDPANPDNVSVRTKTGTTNSHSIKDDDLSSNSGLIAGCNLSDLGLSAIHSSSNNKLSTFFNGTGKEDYSIEKHRIRHSSPIRESLASAFTSPVMPVLGSRTFDSEYNGEAVLHRDILPQTARLKRSIENFVASAETLRQKTLRSDSSVASSEAQCSSLDTLSLLTGKPLSRKDAATASLMPEGIPAVGQSYSTWSLVPASEHEKGNASPGSAGLDLTSDGLDGDRPWEKLAVTFKPPVPVEADDVAPGNGTFSEQRTLSGRKQPGSMETLKNMLFKLQAEESSTHKENNKNHEGLNASQTNNSKPYLDIIPSLQNYDFQREPGGQSLEKALVHLNRLKELVQSTSASGFSDETVKTSTVELPTNDLTHKSC</sequence>
<feature type="compositionally biased region" description="Low complexity" evidence="1">
    <location>
        <begin position="714"/>
        <end position="723"/>
    </location>
</feature>
<feature type="compositionally biased region" description="Low complexity" evidence="1">
    <location>
        <begin position="282"/>
        <end position="294"/>
    </location>
</feature>
<gene>
    <name evidence="2" type="ORF">CUNI_LOCUS13005</name>
</gene>
<accession>A0A8S3ZCZ8</accession>
<keyword evidence="3" id="KW-1185">Reference proteome</keyword>
<dbReference type="EMBL" id="CAJHNH020002681">
    <property type="protein sequence ID" value="CAG5127447.1"/>
    <property type="molecule type" value="Genomic_DNA"/>
</dbReference>
<dbReference type="Proteomes" id="UP000678393">
    <property type="component" value="Unassembled WGS sequence"/>
</dbReference>
<feature type="region of interest" description="Disordered" evidence="1">
    <location>
        <begin position="784"/>
        <end position="807"/>
    </location>
</feature>
<dbReference type="PANTHER" id="PTHR35079">
    <property type="entry name" value="LUNG ADENOMA SUSCEPTIBILITY PROTEIN 2"/>
    <property type="match status" value="1"/>
</dbReference>
<feature type="compositionally biased region" description="Polar residues" evidence="1">
    <location>
        <begin position="374"/>
        <end position="428"/>
    </location>
</feature>
<dbReference type="OrthoDB" id="9934714at2759"/>